<gene>
    <name evidence="1" type="ORF">QK289_08945</name>
</gene>
<comment type="caution">
    <text evidence="1">The sequence shown here is derived from an EMBL/GenBank/DDBJ whole genome shotgun (WGS) entry which is preliminary data.</text>
</comment>
<reference evidence="1 2" key="1">
    <citation type="submission" date="2023-04" db="EMBL/GenBank/DDBJ databases">
        <title>Antarctic isolates genomes.</title>
        <authorList>
            <person name="Dimov S.G."/>
        </authorList>
    </citation>
    <scope>NUCLEOTIDE SEQUENCE [LARGE SCALE GENOMIC DNA]</scope>
    <source>
        <strain evidence="1 2">AL19</strain>
    </source>
</reference>
<dbReference type="Proteomes" id="UP001243286">
    <property type="component" value="Unassembled WGS sequence"/>
</dbReference>
<dbReference type="EMBL" id="JASBQV010000012">
    <property type="protein sequence ID" value="MDI3235130.1"/>
    <property type="molecule type" value="Genomic_DNA"/>
</dbReference>
<organism evidence="1 2">
    <name type="scientific">Exiguobacterium antarcticum</name>
    <dbReference type="NCBI Taxonomy" id="132920"/>
    <lineage>
        <taxon>Bacteria</taxon>
        <taxon>Bacillati</taxon>
        <taxon>Bacillota</taxon>
        <taxon>Bacilli</taxon>
        <taxon>Bacillales</taxon>
        <taxon>Bacillales Family XII. Incertae Sedis</taxon>
        <taxon>Exiguobacterium</taxon>
    </lineage>
</organism>
<accession>A0ABT6R2G8</accession>
<keyword evidence="2" id="KW-1185">Reference proteome</keyword>
<name>A0ABT6R2G8_9BACL</name>
<sequence length="127" mass="14792">MNRYAWVTHAATQLSMLDMRRRAISLLVKHVVHLEEPRAKSSMLLHIGMLHLELGEEQEASRYFIEGLTIVEAMELEYSLQFLTILRVIQRQETAVVTDYWLQNSTGRIENHPKFKRTIAGLAVDRM</sequence>
<evidence type="ECO:0000313" key="1">
    <source>
        <dbReference type="EMBL" id="MDI3235130.1"/>
    </source>
</evidence>
<proteinExistence type="predicted"/>
<evidence type="ECO:0008006" key="3">
    <source>
        <dbReference type="Google" id="ProtNLM"/>
    </source>
</evidence>
<evidence type="ECO:0000313" key="2">
    <source>
        <dbReference type="Proteomes" id="UP001243286"/>
    </source>
</evidence>
<protein>
    <recommendedName>
        <fullName evidence="3">Tetratricopeptide repeat protein</fullName>
    </recommendedName>
</protein>
<dbReference type="RefSeq" id="WP_282356336.1">
    <property type="nucleotide sequence ID" value="NZ_JASBQV010000012.1"/>
</dbReference>